<dbReference type="Gene3D" id="3.40.50.300">
    <property type="entry name" value="P-loop containing nucleotide triphosphate hydrolases"/>
    <property type="match status" value="1"/>
</dbReference>
<dbReference type="InterPro" id="IPR018022">
    <property type="entry name" value="IPT"/>
</dbReference>
<dbReference type="InterPro" id="IPR027417">
    <property type="entry name" value="P-loop_NTPase"/>
</dbReference>
<dbReference type="GO" id="GO:0006400">
    <property type="term" value="P:tRNA modification"/>
    <property type="evidence" value="ECO:0007669"/>
    <property type="project" value="TreeGrafter"/>
</dbReference>
<feature type="region of interest" description="Interaction with substrate tRNA" evidence="10">
    <location>
        <begin position="30"/>
        <end position="33"/>
    </location>
</feature>
<keyword evidence="5 10" id="KW-0819">tRNA processing</keyword>
<dbReference type="EC" id="2.5.1.75" evidence="10"/>
<evidence type="ECO:0000256" key="2">
    <source>
        <dbReference type="ARBA" id="ARBA00003213"/>
    </source>
</evidence>
<dbReference type="Proteomes" id="UP000238042">
    <property type="component" value="Unassembled WGS sequence"/>
</dbReference>
<evidence type="ECO:0000256" key="4">
    <source>
        <dbReference type="ARBA" id="ARBA00022679"/>
    </source>
</evidence>
<organism evidence="14 15">
    <name type="scientific">Apibacter adventoris</name>
    <dbReference type="NCBI Taxonomy" id="1679466"/>
    <lineage>
        <taxon>Bacteria</taxon>
        <taxon>Pseudomonadati</taxon>
        <taxon>Bacteroidota</taxon>
        <taxon>Flavobacteriia</taxon>
        <taxon>Flavobacteriales</taxon>
        <taxon>Weeksellaceae</taxon>
        <taxon>Apibacter</taxon>
    </lineage>
</organism>
<dbReference type="Pfam" id="PF01715">
    <property type="entry name" value="IPPT"/>
    <property type="match status" value="1"/>
</dbReference>
<name>A0A2S8AEQ4_9FLAO</name>
<feature type="binding site" evidence="10">
    <location>
        <begin position="5"/>
        <end position="12"/>
    </location>
    <ligand>
        <name>ATP</name>
        <dbReference type="ChEBI" id="CHEBI:30616"/>
    </ligand>
</feature>
<comment type="caution">
    <text evidence="14">The sequence shown here is derived from an EMBL/GenBank/DDBJ whole genome shotgun (WGS) entry which is preliminary data.</text>
</comment>
<evidence type="ECO:0000256" key="11">
    <source>
        <dbReference type="RuleBase" id="RU003783"/>
    </source>
</evidence>
<keyword evidence="7 10" id="KW-0067">ATP-binding</keyword>
<evidence type="ECO:0000256" key="9">
    <source>
        <dbReference type="ARBA" id="ARBA00049563"/>
    </source>
</evidence>
<dbReference type="NCBIfam" id="TIGR00174">
    <property type="entry name" value="miaA"/>
    <property type="match status" value="1"/>
</dbReference>
<comment type="subunit">
    <text evidence="10">Monomer.</text>
</comment>
<keyword evidence="8 10" id="KW-0460">Magnesium</keyword>
<evidence type="ECO:0000256" key="12">
    <source>
        <dbReference type="RuleBase" id="RU003784"/>
    </source>
</evidence>
<evidence type="ECO:0000313" key="15">
    <source>
        <dbReference type="Proteomes" id="UP000238042"/>
    </source>
</evidence>
<comment type="catalytic activity">
    <reaction evidence="9 10 11">
        <text>adenosine(37) in tRNA + dimethylallyl diphosphate = N(6)-dimethylallyladenosine(37) in tRNA + diphosphate</text>
        <dbReference type="Rhea" id="RHEA:26482"/>
        <dbReference type="Rhea" id="RHEA-COMP:10162"/>
        <dbReference type="Rhea" id="RHEA-COMP:10375"/>
        <dbReference type="ChEBI" id="CHEBI:33019"/>
        <dbReference type="ChEBI" id="CHEBI:57623"/>
        <dbReference type="ChEBI" id="CHEBI:74411"/>
        <dbReference type="ChEBI" id="CHEBI:74415"/>
        <dbReference type="EC" id="2.5.1.75"/>
    </reaction>
</comment>
<dbReference type="PANTHER" id="PTHR11088:SF60">
    <property type="entry name" value="TRNA DIMETHYLALLYLTRANSFERASE"/>
    <property type="match status" value="1"/>
</dbReference>
<comment type="caution">
    <text evidence="10">Lacks conserved residue(s) required for the propagation of feature annotation.</text>
</comment>
<feature type="binding site" evidence="10">
    <location>
        <begin position="7"/>
        <end position="12"/>
    </location>
    <ligand>
        <name>substrate</name>
    </ligand>
</feature>
<evidence type="ECO:0000256" key="3">
    <source>
        <dbReference type="ARBA" id="ARBA00005842"/>
    </source>
</evidence>
<dbReference type="InterPro" id="IPR039657">
    <property type="entry name" value="Dimethylallyltransferase"/>
</dbReference>
<keyword evidence="15" id="KW-1185">Reference proteome</keyword>
<dbReference type="RefSeq" id="WP_105246248.1">
    <property type="nucleotide sequence ID" value="NZ_PSZM01000025.1"/>
</dbReference>
<gene>
    <name evidence="10" type="primary">miaA</name>
    <name evidence="14" type="ORF">C4S77_03865</name>
</gene>
<evidence type="ECO:0000256" key="10">
    <source>
        <dbReference type="HAMAP-Rule" id="MF_00185"/>
    </source>
</evidence>
<reference evidence="14 15" key="1">
    <citation type="submission" date="2018-02" db="EMBL/GenBank/DDBJ databases">
        <title>Genome sequences of Apibacter spp., gut symbionts of Asian honey bees.</title>
        <authorList>
            <person name="Kwong W.K."/>
            <person name="Steele M.I."/>
            <person name="Moran N.A."/>
        </authorList>
    </citation>
    <scope>NUCLEOTIDE SEQUENCE [LARGE SCALE GENOMIC DNA]</scope>
    <source>
        <strain evidence="15">wkB301</strain>
    </source>
</reference>
<dbReference type="Gene3D" id="1.10.20.140">
    <property type="match status" value="1"/>
</dbReference>
<dbReference type="HAMAP" id="MF_00185">
    <property type="entry name" value="IPP_trans"/>
    <property type="match status" value="1"/>
</dbReference>
<dbReference type="OrthoDB" id="9776390at2"/>
<dbReference type="SUPFAM" id="SSF52540">
    <property type="entry name" value="P-loop containing nucleoside triphosphate hydrolases"/>
    <property type="match status" value="2"/>
</dbReference>
<comment type="similarity">
    <text evidence="3 10 13">Belongs to the IPP transferase family.</text>
</comment>
<dbReference type="EMBL" id="PSZM01000025">
    <property type="protein sequence ID" value="PQL94100.1"/>
    <property type="molecule type" value="Genomic_DNA"/>
</dbReference>
<sequence>MCIIGPTAIGKTSLSISIARNFNTEILSCDSRQFFKELKIGTAMPSQEELDSVPHHFIGNISIKQEYSVGDFEKEAIAKIDQLFTKYDVLVMVGGSGLYEKAITEGLDTFPEVTPVIKSGLIKELQEKGIEFLQKRLLETDEEYYHLVDIHNPARIIRALGVYEVSGKPYSYFRKNKKKTRNFEYLKVGLTAPREIIYSRINLRVDNMMEEGLLEEVKSLYSYRNQNALQTVGYKELFDYLDGKISLDFAVEEIKKNTRRYAKRQLTWYRRDAHVHWFDYQNTNQIVDFISKEIKY</sequence>
<comment type="function">
    <text evidence="2 10 12">Catalyzes the transfer of a dimethylallyl group onto the adenine at position 37 in tRNAs that read codons beginning with uridine, leading to the formation of N6-(dimethylallyl)adenosine (i(6)A).</text>
</comment>
<proteinExistence type="inferred from homology"/>
<dbReference type="GO" id="GO:0052381">
    <property type="term" value="F:tRNA dimethylallyltransferase activity"/>
    <property type="evidence" value="ECO:0007669"/>
    <property type="project" value="UniProtKB-UniRule"/>
</dbReference>
<dbReference type="PANTHER" id="PTHR11088">
    <property type="entry name" value="TRNA DIMETHYLALLYLTRANSFERASE"/>
    <property type="match status" value="1"/>
</dbReference>
<evidence type="ECO:0000256" key="1">
    <source>
        <dbReference type="ARBA" id="ARBA00001946"/>
    </source>
</evidence>
<dbReference type="AlphaFoldDB" id="A0A2S8AEQ4"/>
<evidence type="ECO:0000256" key="8">
    <source>
        <dbReference type="ARBA" id="ARBA00022842"/>
    </source>
</evidence>
<accession>A0A2S8AEQ4</accession>
<evidence type="ECO:0000256" key="6">
    <source>
        <dbReference type="ARBA" id="ARBA00022741"/>
    </source>
</evidence>
<comment type="cofactor">
    <cofactor evidence="1 10">
        <name>Mg(2+)</name>
        <dbReference type="ChEBI" id="CHEBI:18420"/>
    </cofactor>
</comment>
<dbReference type="GO" id="GO:0005524">
    <property type="term" value="F:ATP binding"/>
    <property type="evidence" value="ECO:0007669"/>
    <property type="project" value="UniProtKB-UniRule"/>
</dbReference>
<feature type="site" description="Interaction with substrate tRNA" evidence="10">
    <location>
        <position position="96"/>
    </location>
</feature>
<protein>
    <recommendedName>
        <fullName evidence="10">tRNA dimethylallyltransferase</fullName>
        <ecNumber evidence="10">2.5.1.75</ecNumber>
    </recommendedName>
    <alternativeName>
        <fullName evidence="10">Dimethylallyl diphosphate:tRNA dimethylallyltransferase</fullName>
        <shortName evidence="10">DMAPP:tRNA dimethylallyltransferase</shortName>
        <shortName evidence="10">DMATase</shortName>
    </alternativeName>
    <alternativeName>
        <fullName evidence="10">Isopentenyl-diphosphate:tRNA isopentenyltransferase</fullName>
        <shortName evidence="10">IPP transferase</shortName>
        <shortName evidence="10">IPPT</shortName>
        <shortName evidence="10">IPTase</shortName>
    </alternativeName>
</protein>
<evidence type="ECO:0000256" key="7">
    <source>
        <dbReference type="ARBA" id="ARBA00022840"/>
    </source>
</evidence>
<evidence type="ECO:0000256" key="5">
    <source>
        <dbReference type="ARBA" id="ARBA00022694"/>
    </source>
</evidence>
<evidence type="ECO:0000256" key="13">
    <source>
        <dbReference type="RuleBase" id="RU003785"/>
    </source>
</evidence>
<evidence type="ECO:0000313" key="14">
    <source>
        <dbReference type="EMBL" id="PQL94100.1"/>
    </source>
</evidence>
<keyword evidence="4 10" id="KW-0808">Transferase</keyword>
<keyword evidence="6 10" id="KW-0547">Nucleotide-binding</keyword>